<dbReference type="Proteomes" id="UP000807716">
    <property type="component" value="Unassembled WGS sequence"/>
</dbReference>
<dbReference type="AlphaFoldDB" id="A0A9P6U6M7"/>
<sequence length="93" mass="10437">MAEQQARLQQKYGNLPIFSKTLMSHQERKYFDSGDYALSLAGKNVTVGSEHPQPESIPHSIPTNTLQGSIPHRRGSLSNLAMQQNDVEQMRTL</sequence>
<keyword evidence="5" id="KW-1185">Reference proteome</keyword>
<name>A0A9P6U6M7_9FUNG</name>
<protein>
    <recommendedName>
        <fullName evidence="2">mRNA stability protein</fullName>
    </recommendedName>
</protein>
<dbReference type="InterPro" id="IPR006760">
    <property type="entry name" value="Endosulphine"/>
</dbReference>
<feature type="compositionally biased region" description="Polar residues" evidence="3">
    <location>
        <begin position="76"/>
        <end position="93"/>
    </location>
</feature>
<evidence type="ECO:0000313" key="4">
    <source>
        <dbReference type="EMBL" id="KAG0261412.1"/>
    </source>
</evidence>
<gene>
    <name evidence="4" type="ORF">DFQ27_002969</name>
</gene>
<feature type="region of interest" description="Disordered" evidence="3">
    <location>
        <begin position="47"/>
        <end position="93"/>
    </location>
</feature>
<dbReference type="OrthoDB" id="5949865at2759"/>
<accession>A0A9P6U6M7</accession>
<reference evidence="4" key="1">
    <citation type="journal article" date="2020" name="Fungal Divers.">
        <title>Resolving the Mortierellaceae phylogeny through synthesis of multi-gene phylogenetics and phylogenomics.</title>
        <authorList>
            <person name="Vandepol N."/>
            <person name="Liber J."/>
            <person name="Desiro A."/>
            <person name="Na H."/>
            <person name="Kennedy M."/>
            <person name="Barry K."/>
            <person name="Grigoriev I.V."/>
            <person name="Miller A.N."/>
            <person name="O'Donnell K."/>
            <person name="Stajich J.E."/>
            <person name="Bonito G."/>
        </authorList>
    </citation>
    <scope>NUCLEOTIDE SEQUENCE</scope>
    <source>
        <strain evidence="4">BC1065</strain>
    </source>
</reference>
<organism evidence="4 5">
    <name type="scientific">Actinomortierella ambigua</name>
    <dbReference type="NCBI Taxonomy" id="1343610"/>
    <lineage>
        <taxon>Eukaryota</taxon>
        <taxon>Fungi</taxon>
        <taxon>Fungi incertae sedis</taxon>
        <taxon>Mucoromycota</taxon>
        <taxon>Mortierellomycotina</taxon>
        <taxon>Mortierellomycetes</taxon>
        <taxon>Mortierellales</taxon>
        <taxon>Mortierellaceae</taxon>
        <taxon>Actinomortierella</taxon>
    </lineage>
</organism>
<evidence type="ECO:0000256" key="1">
    <source>
        <dbReference type="ARBA" id="ARBA00010520"/>
    </source>
</evidence>
<comment type="similarity">
    <text evidence="1 2">Belongs to the endosulfine family.</text>
</comment>
<comment type="caution">
    <text evidence="4">The sequence shown here is derived from an EMBL/GenBank/DDBJ whole genome shotgun (WGS) entry which is preliminary data.</text>
</comment>
<dbReference type="EMBL" id="JAAAJB010000217">
    <property type="protein sequence ID" value="KAG0261412.1"/>
    <property type="molecule type" value="Genomic_DNA"/>
</dbReference>
<comment type="function">
    <text evidence="2">Plays an essential role in initiation of the G0 program by preventing the degradation of specific nutrient-regulated mRNAs via the 5'-3' mRNA decay pathway.</text>
</comment>
<dbReference type="Pfam" id="PF04667">
    <property type="entry name" value="Endosulfine"/>
    <property type="match status" value="1"/>
</dbReference>
<evidence type="ECO:0000256" key="3">
    <source>
        <dbReference type="SAM" id="MobiDB-lite"/>
    </source>
</evidence>
<evidence type="ECO:0000313" key="5">
    <source>
        <dbReference type="Proteomes" id="UP000807716"/>
    </source>
</evidence>
<proteinExistence type="inferred from homology"/>
<evidence type="ECO:0000256" key="2">
    <source>
        <dbReference type="RuleBase" id="RU363120"/>
    </source>
</evidence>